<protein>
    <submittedName>
        <fullName evidence="3">Transmembrane protein</fullName>
    </submittedName>
</protein>
<organism evidence="2 3">
    <name type="scientific">Plectus sambesii</name>
    <dbReference type="NCBI Taxonomy" id="2011161"/>
    <lineage>
        <taxon>Eukaryota</taxon>
        <taxon>Metazoa</taxon>
        <taxon>Ecdysozoa</taxon>
        <taxon>Nematoda</taxon>
        <taxon>Chromadorea</taxon>
        <taxon>Plectida</taxon>
        <taxon>Plectina</taxon>
        <taxon>Plectoidea</taxon>
        <taxon>Plectidae</taxon>
        <taxon>Plectus</taxon>
    </lineage>
</organism>
<keyword evidence="1" id="KW-0472">Membrane</keyword>
<keyword evidence="1" id="KW-0812">Transmembrane</keyword>
<keyword evidence="1" id="KW-1133">Transmembrane helix</keyword>
<sequence length="124" mass="13489">MEEDGSGADTFFQHTATVAYDDDAGSGADTFLPHEATAAYDAASKSGFISSRSPAYAWLIGSGVFTGLLFGIGLCFIVFFVRHIGRRRARQGTYRPGEVEVRTNRRMVTSSPSPYMSAFSDKLM</sequence>
<keyword evidence="2" id="KW-1185">Reference proteome</keyword>
<name>A0A914V875_9BILA</name>
<proteinExistence type="predicted"/>
<dbReference type="WBParaSite" id="PSAMB.scaffold16638size1290.g36989.t1">
    <property type="protein sequence ID" value="PSAMB.scaffold16638size1290.g36989.t1"/>
    <property type="gene ID" value="PSAMB.scaffold16638size1290.g36989"/>
</dbReference>
<dbReference type="Proteomes" id="UP000887566">
    <property type="component" value="Unplaced"/>
</dbReference>
<evidence type="ECO:0000313" key="2">
    <source>
        <dbReference type="Proteomes" id="UP000887566"/>
    </source>
</evidence>
<feature type="transmembrane region" description="Helical" evidence="1">
    <location>
        <begin position="55"/>
        <end position="81"/>
    </location>
</feature>
<accession>A0A914V875</accession>
<evidence type="ECO:0000256" key="1">
    <source>
        <dbReference type="SAM" id="Phobius"/>
    </source>
</evidence>
<reference evidence="3" key="1">
    <citation type="submission" date="2022-11" db="UniProtKB">
        <authorList>
            <consortium name="WormBaseParasite"/>
        </authorList>
    </citation>
    <scope>IDENTIFICATION</scope>
</reference>
<evidence type="ECO:0000313" key="3">
    <source>
        <dbReference type="WBParaSite" id="PSAMB.scaffold16638size1290.g36989.t1"/>
    </source>
</evidence>
<dbReference type="AlphaFoldDB" id="A0A914V875"/>